<comment type="caution">
    <text evidence="1">The sequence shown here is derived from an EMBL/GenBank/DDBJ whole genome shotgun (WGS) entry which is preliminary data.</text>
</comment>
<dbReference type="AlphaFoldDB" id="A0AAE1MFU5"/>
<proteinExistence type="predicted"/>
<evidence type="ECO:0000313" key="2">
    <source>
        <dbReference type="Proteomes" id="UP001293593"/>
    </source>
</evidence>
<keyword evidence="2" id="KW-1185">Reference proteome</keyword>
<reference evidence="1" key="1">
    <citation type="submission" date="2023-10" db="EMBL/GenBank/DDBJ databases">
        <title>Chromosome-level genome of the transformable northern wattle, Acacia crassicarpa.</title>
        <authorList>
            <person name="Massaro I."/>
            <person name="Sinha N.R."/>
            <person name="Poethig S."/>
            <person name="Leichty A.R."/>
        </authorList>
    </citation>
    <scope>NUCLEOTIDE SEQUENCE</scope>
    <source>
        <strain evidence="1">Acra3RX</strain>
        <tissue evidence="1">Leaf</tissue>
    </source>
</reference>
<sequence length="105" mass="11175">MNWAAESCKNWVEMAKNGFEKSQSWAEGKIREKGISDDQRDLLVKGGGALLLAAAMGYYGGLGGGGSGDGQKLMKAPGRPGEFIARAAFEANPRAYFRGLHGKLP</sequence>
<dbReference type="PANTHER" id="PTHR33333">
    <property type="entry name" value="ERYTHROCYTE MEMBRANE PROTEIN 1-LIKE"/>
    <property type="match status" value="1"/>
</dbReference>
<gene>
    <name evidence="1" type="ORF">QN277_029062</name>
</gene>
<name>A0AAE1MFU5_9FABA</name>
<dbReference type="Proteomes" id="UP001293593">
    <property type="component" value="Unassembled WGS sequence"/>
</dbReference>
<evidence type="ECO:0000313" key="1">
    <source>
        <dbReference type="EMBL" id="KAK4263679.1"/>
    </source>
</evidence>
<organism evidence="1 2">
    <name type="scientific">Acacia crassicarpa</name>
    <name type="common">northern wattle</name>
    <dbReference type="NCBI Taxonomy" id="499986"/>
    <lineage>
        <taxon>Eukaryota</taxon>
        <taxon>Viridiplantae</taxon>
        <taxon>Streptophyta</taxon>
        <taxon>Embryophyta</taxon>
        <taxon>Tracheophyta</taxon>
        <taxon>Spermatophyta</taxon>
        <taxon>Magnoliopsida</taxon>
        <taxon>eudicotyledons</taxon>
        <taxon>Gunneridae</taxon>
        <taxon>Pentapetalae</taxon>
        <taxon>rosids</taxon>
        <taxon>fabids</taxon>
        <taxon>Fabales</taxon>
        <taxon>Fabaceae</taxon>
        <taxon>Caesalpinioideae</taxon>
        <taxon>mimosoid clade</taxon>
        <taxon>Acacieae</taxon>
        <taxon>Acacia</taxon>
    </lineage>
</organism>
<accession>A0AAE1MFU5</accession>
<dbReference type="InterPro" id="IPR039926">
    <property type="entry name" value="Egg_app_1"/>
</dbReference>
<dbReference type="PANTHER" id="PTHR33333:SF38">
    <property type="entry name" value="EXPRESSED PROTEIN"/>
    <property type="match status" value="1"/>
</dbReference>
<dbReference type="EMBL" id="JAWXYG010000009">
    <property type="protein sequence ID" value="KAK4263679.1"/>
    <property type="molecule type" value="Genomic_DNA"/>
</dbReference>
<protein>
    <submittedName>
        <fullName evidence="1">Uncharacterized protein</fullName>
    </submittedName>
</protein>